<dbReference type="AlphaFoldDB" id="K0RWP0"/>
<feature type="non-terminal residue" evidence="1">
    <location>
        <position position="1"/>
    </location>
</feature>
<protein>
    <submittedName>
        <fullName evidence="1">Uncharacterized protein</fullName>
    </submittedName>
</protein>
<dbReference type="OrthoDB" id="45930at2759"/>
<evidence type="ECO:0000313" key="1">
    <source>
        <dbReference type="EMBL" id="EJK51152.1"/>
    </source>
</evidence>
<evidence type="ECO:0000313" key="2">
    <source>
        <dbReference type="Proteomes" id="UP000266841"/>
    </source>
</evidence>
<dbReference type="EMBL" id="AGNL01042136">
    <property type="protein sequence ID" value="EJK51152.1"/>
    <property type="molecule type" value="Genomic_DNA"/>
</dbReference>
<keyword evidence="2" id="KW-1185">Reference proteome</keyword>
<comment type="caution">
    <text evidence="1">The sequence shown here is derived from an EMBL/GenBank/DDBJ whole genome shotgun (WGS) entry which is preliminary data.</text>
</comment>
<reference evidence="1 2" key="1">
    <citation type="journal article" date="2012" name="Genome Biol.">
        <title>Genome and low-iron response of an oceanic diatom adapted to chronic iron limitation.</title>
        <authorList>
            <person name="Lommer M."/>
            <person name="Specht M."/>
            <person name="Roy A.S."/>
            <person name="Kraemer L."/>
            <person name="Andreson R."/>
            <person name="Gutowska M.A."/>
            <person name="Wolf J."/>
            <person name="Bergner S.V."/>
            <person name="Schilhabel M.B."/>
            <person name="Klostermeier U.C."/>
            <person name="Beiko R.G."/>
            <person name="Rosenstiel P."/>
            <person name="Hippler M."/>
            <person name="Laroche J."/>
        </authorList>
    </citation>
    <scope>NUCLEOTIDE SEQUENCE [LARGE SCALE GENOMIC DNA]</scope>
    <source>
        <strain evidence="1 2">CCMP1005</strain>
    </source>
</reference>
<organism evidence="1 2">
    <name type="scientific">Thalassiosira oceanica</name>
    <name type="common">Marine diatom</name>
    <dbReference type="NCBI Taxonomy" id="159749"/>
    <lineage>
        <taxon>Eukaryota</taxon>
        <taxon>Sar</taxon>
        <taxon>Stramenopiles</taxon>
        <taxon>Ochrophyta</taxon>
        <taxon>Bacillariophyta</taxon>
        <taxon>Coscinodiscophyceae</taxon>
        <taxon>Thalassiosirophycidae</taxon>
        <taxon>Thalassiosirales</taxon>
        <taxon>Thalassiosiraceae</taxon>
        <taxon>Thalassiosira</taxon>
    </lineage>
</organism>
<name>K0RWP0_THAOC</name>
<sequence>SAVATFHKPPSHKDEMKNWGGVLGMLDEPLPSVPNDYIPKLERLESVNELGGVCF</sequence>
<gene>
    <name evidence="1" type="ORF">THAOC_29702</name>
</gene>
<accession>K0RWP0</accession>
<dbReference type="Proteomes" id="UP000266841">
    <property type="component" value="Unassembled WGS sequence"/>
</dbReference>
<dbReference type="OMA" id="ERIRDCT"/>
<proteinExistence type="predicted"/>